<dbReference type="Gene3D" id="2.130.10.10">
    <property type="entry name" value="YVTN repeat-like/Quinoprotein amine dehydrogenase"/>
    <property type="match status" value="4"/>
</dbReference>
<dbReference type="InParanoid" id="A0A2J7PSL6"/>
<name>A0A2J7PSL6_9NEOP</name>
<keyword evidence="13" id="KW-1185">Reference proteome</keyword>
<dbReference type="OrthoDB" id="27911at2759"/>
<dbReference type="GO" id="GO:0005634">
    <property type="term" value="C:nucleus"/>
    <property type="evidence" value="ECO:0007669"/>
    <property type="project" value="UniProtKB-SubCell"/>
</dbReference>
<evidence type="ECO:0000256" key="4">
    <source>
        <dbReference type="ARBA" id="ARBA00005881"/>
    </source>
</evidence>
<keyword evidence="9" id="KW-0677">Repeat</keyword>
<dbReference type="FunCoup" id="A0A2J7PSL6">
    <property type="interactions" value="1227"/>
</dbReference>
<dbReference type="InterPro" id="IPR036322">
    <property type="entry name" value="WD40_repeat_dom_sf"/>
</dbReference>
<evidence type="ECO:0000313" key="12">
    <source>
        <dbReference type="EMBL" id="PNF19328.1"/>
    </source>
</evidence>
<keyword evidence="8" id="KW-0819">tRNA processing</keyword>
<organism evidence="12 13">
    <name type="scientific">Cryptotermes secundus</name>
    <dbReference type="NCBI Taxonomy" id="105785"/>
    <lineage>
        <taxon>Eukaryota</taxon>
        <taxon>Metazoa</taxon>
        <taxon>Ecdysozoa</taxon>
        <taxon>Arthropoda</taxon>
        <taxon>Hexapoda</taxon>
        <taxon>Insecta</taxon>
        <taxon>Pterygota</taxon>
        <taxon>Neoptera</taxon>
        <taxon>Polyneoptera</taxon>
        <taxon>Dictyoptera</taxon>
        <taxon>Blattodea</taxon>
        <taxon>Blattoidea</taxon>
        <taxon>Termitoidae</taxon>
        <taxon>Kalotermitidae</taxon>
        <taxon>Cryptotermitinae</taxon>
        <taxon>Cryptotermes</taxon>
    </lineage>
</organism>
<comment type="similarity">
    <text evidence="4">Belongs to the WD repeat ELP2 family.</text>
</comment>
<evidence type="ECO:0000256" key="5">
    <source>
        <dbReference type="ARBA" id="ARBA00020267"/>
    </source>
</evidence>
<evidence type="ECO:0000256" key="7">
    <source>
        <dbReference type="ARBA" id="ARBA00022574"/>
    </source>
</evidence>
<dbReference type="GO" id="GO:0033588">
    <property type="term" value="C:elongator holoenzyme complex"/>
    <property type="evidence" value="ECO:0007669"/>
    <property type="project" value="InterPro"/>
</dbReference>
<dbReference type="InterPro" id="IPR037289">
    <property type="entry name" value="Elp2"/>
</dbReference>
<evidence type="ECO:0000256" key="9">
    <source>
        <dbReference type="ARBA" id="ARBA00022737"/>
    </source>
</evidence>
<evidence type="ECO:0000313" key="13">
    <source>
        <dbReference type="Proteomes" id="UP000235965"/>
    </source>
</evidence>
<evidence type="ECO:0000256" key="8">
    <source>
        <dbReference type="ARBA" id="ARBA00022694"/>
    </source>
</evidence>
<comment type="pathway">
    <text evidence="3">tRNA modification; 5-methoxycarbonylmethyl-2-thiouridine-tRNA biosynthesis.</text>
</comment>
<dbReference type="GO" id="GO:0002098">
    <property type="term" value="P:tRNA wobble uridine modification"/>
    <property type="evidence" value="ECO:0007669"/>
    <property type="project" value="InterPro"/>
</dbReference>
<dbReference type="FunFam" id="2.130.10.10:FF:001709">
    <property type="entry name" value="Elongator complex protein 2"/>
    <property type="match status" value="1"/>
</dbReference>
<dbReference type="SMART" id="SM00320">
    <property type="entry name" value="WD40"/>
    <property type="match status" value="12"/>
</dbReference>
<dbReference type="InterPro" id="IPR001680">
    <property type="entry name" value="WD40_rpt"/>
</dbReference>
<comment type="subcellular location">
    <subcellularLocation>
        <location evidence="2">Cytoplasm</location>
    </subcellularLocation>
    <subcellularLocation>
        <location evidence="1">Nucleus</location>
    </subcellularLocation>
</comment>
<dbReference type="SUPFAM" id="SSF50978">
    <property type="entry name" value="WD40 repeat-like"/>
    <property type="match status" value="3"/>
</dbReference>
<evidence type="ECO:0000256" key="1">
    <source>
        <dbReference type="ARBA" id="ARBA00004123"/>
    </source>
</evidence>
<dbReference type="PANTHER" id="PTHR44111">
    <property type="entry name" value="ELONGATOR COMPLEX PROTEIN 2"/>
    <property type="match status" value="1"/>
</dbReference>
<keyword evidence="6" id="KW-0963">Cytoplasm</keyword>
<evidence type="ECO:0000256" key="2">
    <source>
        <dbReference type="ARBA" id="ARBA00004496"/>
    </source>
</evidence>
<dbReference type="InterPro" id="IPR015943">
    <property type="entry name" value="WD40/YVTN_repeat-like_dom_sf"/>
</dbReference>
<evidence type="ECO:0000256" key="10">
    <source>
        <dbReference type="ARBA" id="ARBA00023242"/>
    </source>
</evidence>
<evidence type="ECO:0000256" key="11">
    <source>
        <dbReference type="PROSITE-ProRule" id="PRU00221"/>
    </source>
</evidence>
<protein>
    <recommendedName>
        <fullName evidence="5">Elongator complex protein 2</fullName>
    </recommendedName>
</protein>
<keyword evidence="7 11" id="KW-0853">WD repeat</keyword>
<gene>
    <name evidence="12" type="ORF">B7P43_G07062</name>
</gene>
<feature type="repeat" description="WD" evidence="11">
    <location>
        <begin position="686"/>
        <end position="717"/>
    </location>
</feature>
<comment type="caution">
    <text evidence="12">The sequence shown here is derived from an EMBL/GenBank/DDBJ whole genome shotgun (WGS) entry which is preliminary data.</text>
</comment>
<dbReference type="GO" id="GO:0005737">
    <property type="term" value="C:cytoplasm"/>
    <property type="evidence" value="ECO:0007669"/>
    <property type="project" value="UniProtKB-SubCell"/>
</dbReference>
<dbReference type="UniPathway" id="UPA00988"/>
<dbReference type="Proteomes" id="UP000235965">
    <property type="component" value="Unassembled WGS sequence"/>
</dbReference>
<dbReference type="AlphaFoldDB" id="A0A2J7PSL6"/>
<feature type="repeat" description="WD" evidence="11">
    <location>
        <begin position="633"/>
        <end position="674"/>
    </location>
</feature>
<feature type="repeat" description="WD" evidence="11">
    <location>
        <begin position="219"/>
        <end position="255"/>
    </location>
</feature>
<keyword evidence="10" id="KW-0539">Nucleus</keyword>
<dbReference type="Pfam" id="PF00400">
    <property type="entry name" value="WD40"/>
    <property type="match status" value="7"/>
</dbReference>
<dbReference type="PROSITE" id="PS50082">
    <property type="entry name" value="WD_REPEATS_2"/>
    <property type="match status" value="3"/>
</dbReference>
<sequence>MSQFETVYVSTACNRTPHSVDWGRNKLVCYGASNSVAIYDPKYADAGKVVSVLCQHKNRVNSVRWIRHKNGLPETEFVSASSDCTAIVWTRINDYSFFPTSILKGHEGTVTVADGIYVADRNVDSAKQTAIIATASVDSSVKVWMRHENEDDVICLQTLSFGSGFCLCARLCFLPGTDIVLLSCAADDAKIHLFAESISNAIQGPLKEYAKQFVRVDSLVGHEDWIRAMDFTLDDSGHLLLASSSQDSLIRLWRIAPCGEKTATSTRKRIGELDLEEDIQPDEKFFSVIVQDDTAAYFAVSLDSVLAGHEGWVYGIDWHPPIYSEDKKRCTQPMKLLSSSLDKSIIIWEPDASSGVWLESVRVGEIGGNTLGFYGSKFSPDGQSIIGHGYQGSFHLWTYSDELGTWEPGVTVGGHFGEVVDIQWEPGGRFLFSVSTDQTTRIHAPWIRDDHQEETWHELARPQVHGYDISCLAVLSRYRFASGAEEKVIRAFRAPNNFVKNFRQICKVESDKDIENSDAFAVPQGASVPTLGLSNKAVYEGQEVPPEERHVKDEYPEFYFTPLNLKEPPTEENLLQNTLWPEVQKLYGHGYELFALAARHDGTLLASACKATTAEHAAIIIWDTSTWKQMQRLVSHQLTVTQMEFSPDDRFLLSVSRDRRWSLFQLEDSELDRKIYRLIANTEKKTGVHARIIWCCSWTYDSKYFITGSRDGKVAVWGHEGATSETASPLHQYTLSSKPLELPDQSVTAVAVAPVKIAADVYLVAVGLESGCINMYKWSPVSTGTVDNWQRCLELDNSVAHHLAVKKLSFRPLVDTGSDCDKNTLKNLQISSCGADHAVKIFNIYVNKL</sequence>
<reference evidence="12 13" key="1">
    <citation type="submission" date="2017-12" db="EMBL/GenBank/DDBJ databases">
        <title>Hemimetabolous genomes reveal molecular basis of termite eusociality.</title>
        <authorList>
            <person name="Harrison M.C."/>
            <person name="Jongepier E."/>
            <person name="Robertson H.M."/>
            <person name="Arning N."/>
            <person name="Bitard-Feildel T."/>
            <person name="Chao H."/>
            <person name="Childers C.P."/>
            <person name="Dinh H."/>
            <person name="Doddapaneni H."/>
            <person name="Dugan S."/>
            <person name="Gowin J."/>
            <person name="Greiner C."/>
            <person name="Han Y."/>
            <person name="Hu H."/>
            <person name="Hughes D.S.T."/>
            <person name="Huylmans A.-K."/>
            <person name="Kemena C."/>
            <person name="Kremer L.P.M."/>
            <person name="Lee S.L."/>
            <person name="Lopez-Ezquerra A."/>
            <person name="Mallet L."/>
            <person name="Monroy-Kuhn J.M."/>
            <person name="Moser A."/>
            <person name="Murali S.C."/>
            <person name="Muzny D.M."/>
            <person name="Otani S."/>
            <person name="Piulachs M.-D."/>
            <person name="Poelchau M."/>
            <person name="Qu J."/>
            <person name="Schaub F."/>
            <person name="Wada-Katsumata A."/>
            <person name="Worley K.C."/>
            <person name="Xie Q."/>
            <person name="Ylla G."/>
            <person name="Poulsen M."/>
            <person name="Gibbs R.A."/>
            <person name="Schal C."/>
            <person name="Richards S."/>
            <person name="Belles X."/>
            <person name="Korb J."/>
            <person name="Bornberg-Bauer E."/>
        </authorList>
    </citation>
    <scope>NUCLEOTIDE SEQUENCE [LARGE SCALE GENOMIC DNA]</scope>
    <source>
        <tissue evidence="12">Whole body</tissue>
    </source>
</reference>
<evidence type="ECO:0000256" key="6">
    <source>
        <dbReference type="ARBA" id="ARBA00022490"/>
    </source>
</evidence>
<dbReference type="FunFam" id="2.130.10.10:FF:000575">
    <property type="entry name" value="Elongator acetyltransferase complex subunit 2"/>
    <property type="match status" value="1"/>
</dbReference>
<accession>A0A2J7PSL6</accession>
<dbReference type="EMBL" id="NEVH01021926">
    <property type="protein sequence ID" value="PNF19328.1"/>
    <property type="molecule type" value="Genomic_DNA"/>
</dbReference>
<dbReference type="PANTHER" id="PTHR44111:SF1">
    <property type="entry name" value="ELONGATOR COMPLEX PROTEIN 2"/>
    <property type="match status" value="1"/>
</dbReference>
<evidence type="ECO:0000256" key="3">
    <source>
        <dbReference type="ARBA" id="ARBA00005043"/>
    </source>
</evidence>
<proteinExistence type="inferred from homology"/>
<dbReference type="STRING" id="105785.A0A2J7PSL6"/>